<evidence type="ECO:0000313" key="4">
    <source>
        <dbReference type="EMBL" id="KAJ8254480.1"/>
    </source>
</evidence>
<keyword evidence="2" id="KW-0175">Coiled coil</keyword>
<reference evidence="4" key="1">
    <citation type="journal article" date="2023" name="Science">
        <title>Genome structures resolve the early diversification of teleost fishes.</title>
        <authorList>
            <person name="Parey E."/>
            <person name="Louis A."/>
            <person name="Montfort J."/>
            <person name="Bouchez O."/>
            <person name="Roques C."/>
            <person name="Iampietro C."/>
            <person name="Lluch J."/>
            <person name="Castinel A."/>
            <person name="Donnadieu C."/>
            <person name="Desvignes T."/>
            <person name="Floi Bucao C."/>
            <person name="Jouanno E."/>
            <person name="Wen M."/>
            <person name="Mejri S."/>
            <person name="Dirks R."/>
            <person name="Jansen H."/>
            <person name="Henkel C."/>
            <person name="Chen W.J."/>
            <person name="Zahm M."/>
            <person name="Cabau C."/>
            <person name="Klopp C."/>
            <person name="Thompson A.W."/>
            <person name="Robinson-Rechavi M."/>
            <person name="Braasch I."/>
            <person name="Lecointre G."/>
            <person name="Bobe J."/>
            <person name="Postlethwait J.H."/>
            <person name="Berthelot C."/>
            <person name="Roest Crollius H."/>
            <person name="Guiguen Y."/>
        </authorList>
    </citation>
    <scope>NUCLEOTIDE SEQUENCE</scope>
    <source>
        <strain evidence="4">Concon-B</strain>
    </source>
</reference>
<comment type="caution">
    <text evidence="4">The sequence shown here is derived from an EMBL/GenBank/DDBJ whole genome shotgun (WGS) entry which is preliminary data.</text>
</comment>
<protein>
    <submittedName>
        <fullName evidence="4">Uncharacterized protein</fullName>
    </submittedName>
</protein>
<dbReference type="OrthoDB" id="10059415at2759"/>
<gene>
    <name evidence="4" type="ORF">COCON_G00210920</name>
</gene>
<evidence type="ECO:0000313" key="5">
    <source>
        <dbReference type="Proteomes" id="UP001152803"/>
    </source>
</evidence>
<evidence type="ECO:0000256" key="3">
    <source>
        <dbReference type="SAM" id="MobiDB-lite"/>
    </source>
</evidence>
<sequence>MQQLCRPRLLVINPDEGLAQTLLRSAPESDAPEGEGPAEEGPPGAAEGLQAASPVRKSCSDTALNAMAARDGPGRGRAGYALHAPGGPQRGMSILREVDEQYHALLEKYEELLGKCRRHEDSLRHAGVQTSRPISRDPSLKEGAGASSSSSSSSALGPALLLPDPDEALQGFGGQLEAADKRLGQNTPEYKALFKEIFSRIQKTKSHVKTSKAGKSGK</sequence>
<accession>A0A9Q1HNV1</accession>
<keyword evidence="5" id="KW-1185">Reference proteome</keyword>
<dbReference type="InterPro" id="IPR026079">
    <property type="entry name" value="CDR2"/>
</dbReference>
<name>A0A9Q1HNV1_CONCO</name>
<dbReference type="Proteomes" id="UP001152803">
    <property type="component" value="Unassembled WGS sequence"/>
</dbReference>
<feature type="compositionally biased region" description="Low complexity" evidence="3">
    <location>
        <begin position="39"/>
        <end position="48"/>
    </location>
</feature>
<evidence type="ECO:0000256" key="2">
    <source>
        <dbReference type="ARBA" id="ARBA00023054"/>
    </source>
</evidence>
<comment type="similarity">
    <text evidence="1">Belongs to the CDR2 family.</text>
</comment>
<dbReference type="AlphaFoldDB" id="A0A9Q1HNV1"/>
<proteinExistence type="inferred from homology"/>
<feature type="region of interest" description="Disordered" evidence="3">
    <location>
        <begin position="22"/>
        <end position="90"/>
    </location>
</feature>
<evidence type="ECO:0000256" key="1">
    <source>
        <dbReference type="ARBA" id="ARBA00009019"/>
    </source>
</evidence>
<feature type="region of interest" description="Disordered" evidence="3">
    <location>
        <begin position="119"/>
        <end position="174"/>
    </location>
</feature>
<organism evidence="4 5">
    <name type="scientific">Conger conger</name>
    <name type="common">Conger eel</name>
    <name type="synonym">Muraena conger</name>
    <dbReference type="NCBI Taxonomy" id="82655"/>
    <lineage>
        <taxon>Eukaryota</taxon>
        <taxon>Metazoa</taxon>
        <taxon>Chordata</taxon>
        <taxon>Craniata</taxon>
        <taxon>Vertebrata</taxon>
        <taxon>Euteleostomi</taxon>
        <taxon>Actinopterygii</taxon>
        <taxon>Neopterygii</taxon>
        <taxon>Teleostei</taxon>
        <taxon>Anguilliformes</taxon>
        <taxon>Congridae</taxon>
        <taxon>Conger</taxon>
    </lineage>
</organism>
<dbReference type="PANTHER" id="PTHR19232">
    <property type="entry name" value="CENTROCORTIN FAMILY MEMBER"/>
    <property type="match status" value="1"/>
</dbReference>
<dbReference type="EMBL" id="JAFJMO010000016">
    <property type="protein sequence ID" value="KAJ8254480.1"/>
    <property type="molecule type" value="Genomic_DNA"/>
</dbReference>
<feature type="compositionally biased region" description="Low complexity" evidence="3">
    <location>
        <begin position="142"/>
        <end position="163"/>
    </location>
</feature>
<dbReference type="PANTHER" id="PTHR19232:SF10">
    <property type="entry name" value="CEREBELLAR DEGENERATION-RELATED PROTEIN 2-LIKE"/>
    <property type="match status" value="1"/>
</dbReference>